<keyword evidence="1" id="KW-0472">Membrane</keyword>
<evidence type="ECO:0000256" key="1">
    <source>
        <dbReference type="SAM" id="Phobius"/>
    </source>
</evidence>
<keyword evidence="1" id="KW-1133">Transmembrane helix</keyword>
<reference evidence="3" key="1">
    <citation type="submission" date="2018-06" db="EMBL/GenBank/DDBJ databases">
        <authorList>
            <consortium name="Pathogen Informatics"/>
        </authorList>
    </citation>
    <scope>NUCLEOTIDE SEQUENCE [LARGE SCALE GENOMIC DNA]</scope>
    <source>
        <strain evidence="3">NCTC10132</strain>
    </source>
</reference>
<gene>
    <name evidence="2" type="ORF">NCTC10132_01263</name>
</gene>
<protein>
    <submittedName>
        <fullName evidence="2">Uncharacterized protein</fullName>
    </submittedName>
</protein>
<keyword evidence="3" id="KW-1185">Reference proteome</keyword>
<evidence type="ECO:0000313" key="2">
    <source>
        <dbReference type="EMBL" id="SYV97892.1"/>
    </source>
</evidence>
<accession>A0A3B0PM65</accession>
<dbReference type="EMBL" id="LS991951">
    <property type="protein sequence ID" value="SYV97892.1"/>
    <property type="molecule type" value="Genomic_DNA"/>
</dbReference>
<evidence type="ECO:0000313" key="3">
    <source>
        <dbReference type="Proteomes" id="UP000257559"/>
    </source>
</evidence>
<name>A0A3B0PM65_9BACT</name>
<feature type="transmembrane region" description="Helical" evidence="1">
    <location>
        <begin position="50"/>
        <end position="67"/>
    </location>
</feature>
<dbReference type="KEGG" id="medw:NCTC10132_01263"/>
<dbReference type="AlphaFoldDB" id="A0A3B0PM65"/>
<proteinExistence type="predicted"/>
<keyword evidence="1" id="KW-0812">Transmembrane</keyword>
<sequence length="68" mass="7559">MFKYEPTFVEINDVLTSERQIGTPYLSPAATIQFKAGLATLLDKITKGGFCLKMCSIAIVALVFPIFW</sequence>
<feature type="non-terminal residue" evidence="2">
    <location>
        <position position="68"/>
    </location>
</feature>
<organism evidence="2 3">
    <name type="scientific">Mycoplasmopsis edwardii</name>
    <dbReference type="NCBI Taxonomy" id="53558"/>
    <lineage>
        <taxon>Bacteria</taxon>
        <taxon>Bacillati</taxon>
        <taxon>Mycoplasmatota</taxon>
        <taxon>Mycoplasmoidales</taxon>
        <taxon>Metamycoplasmataceae</taxon>
        <taxon>Mycoplasmopsis</taxon>
    </lineage>
</organism>
<dbReference type="Proteomes" id="UP000257559">
    <property type="component" value="Chromosome"/>
</dbReference>